<dbReference type="KEGG" id="srho:HH216_24945"/>
<sequence>MKLIKPIATGLCFALLLSACTPKMSFTNSSVIPAATGTIAVKKDKNENYTLAVQVKNMAEAKNLTPAKDTYLVWMKQDDRSVKKLGQLSPSGKTLTASLKATAVAKPQVVFITAEDNVDVRYPAGQTILTTEK</sequence>
<protein>
    <recommendedName>
        <fullName evidence="4">DUF1425 domain-containing protein</fullName>
    </recommendedName>
</protein>
<evidence type="ECO:0000313" key="3">
    <source>
        <dbReference type="Proteomes" id="UP000501128"/>
    </source>
</evidence>
<reference evidence="2 3" key="1">
    <citation type="submission" date="2020-04" db="EMBL/GenBank/DDBJ databases">
        <title>Genome sequencing of novel species.</title>
        <authorList>
            <person name="Heo J."/>
            <person name="Kim S.-J."/>
            <person name="Kim J.-S."/>
            <person name="Hong S.-B."/>
            <person name="Kwon S.-W."/>
        </authorList>
    </citation>
    <scope>NUCLEOTIDE SEQUENCE [LARGE SCALE GENOMIC DNA]</scope>
    <source>
        <strain evidence="2 3">CJU-R4</strain>
        <plasmid evidence="2 3">unnamed1</plasmid>
    </source>
</reference>
<proteinExistence type="predicted"/>
<feature type="chain" id="PRO_5029854748" description="DUF1425 domain-containing protein" evidence="1">
    <location>
        <begin position="26"/>
        <end position="133"/>
    </location>
</feature>
<dbReference type="Proteomes" id="UP000501128">
    <property type="component" value="Plasmid unnamed1"/>
</dbReference>
<dbReference type="RefSeq" id="WP_169553621.1">
    <property type="nucleotide sequence ID" value="NZ_CP051678.1"/>
</dbReference>
<feature type="signal peptide" evidence="1">
    <location>
        <begin position="1"/>
        <end position="25"/>
    </location>
</feature>
<accession>A0A7L5DW76</accession>
<name>A0A7L5DW76_9BACT</name>
<organism evidence="2 3">
    <name type="scientific">Spirosoma rhododendri</name>
    <dbReference type="NCBI Taxonomy" id="2728024"/>
    <lineage>
        <taxon>Bacteria</taxon>
        <taxon>Pseudomonadati</taxon>
        <taxon>Bacteroidota</taxon>
        <taxon>Cytophagia</taxon>
        <taxon>Cytophagales</taxon>
        <taxon>Cytophagaceae</taxon>
        <taxon>Spirosoma</taxon>
    </lineage>
</organism>
<keyword evidence="3" id="KW-1185">Reference proteome</keyword>
<evidence type="ECO:0000313" key="2">
    <source>
        <dbReference type="EMBL" id="QJD81603.1"/>
    </source>
</evidence>
<dbReference type="EMBL" id="CP051678">
    <property type="protein sequence ID" value="QJD81603.1"/>
    <property type="molecule type" value="Genomic_DNA"/>
</dbReference>
<dbReference type="PROSITE" id="PS51257">
    <property type="entry name" value="PROKAR_LIPOPROTEIN"/>
    <property type="match status" value="1"/>
</dbReference>
<dbReference type="AlphaFoldDB" id="A0A7L5DW76"/>
<gene>
    <name evidence="2" type="ORF">HH216_24945</name>
</gene>
<evidence type="ECO:0000256" key="1">
    <source>
        <dbReference type="SAM" id="SignalP"/>
    </source>
</evidence>
<keyword evidence="1" id="KW-0732">Signal</keyword>
<geneLocation type="plasmid" evidence="2 3">
    <name>unnamed1</name>
</geneLocation>
<evidence type="ECO:0008006" key="4">
    <source>
        <dbReference type="Google" id="ProtNLM"/>
    </source>
</evidence>
<keyword evidence="2" id="KW-0614">Plasmid</keyword>